<dbReference type="PANTHER" id="PTHR43427">
    <property type="entry name" value="CHLORIDE CHANNEL PROTEIN CLC-E"/>
    <property type="match status" value="1"/>
</dbReference>
<gene>
    <name evidence="7" type="ORF">OXH18_22635</name>
</gene>
<feature type="transmembrane region" description="Helical" evidence="6">
    <location>
        <begin position="183"/>
        <end position="203"/>
    </location>
</feature>
<dbReference type="SUPFAM" id="SSF54913">
    <property type="entry name" value="GlnB-like"/>
    <property type="match status" value="1"/>
</dbReference>
<feature type="transmembrane region" description="Helical" evidence="6">
    <location>
        <begin position="146"/>
        <end position="171"/>
    </location>
</feature>
<dbReference type="PANTHER" id="PTHR43427:SF12">
    <property type="entry name" value="CHLORIDE TRANSPORTER"/>
    <property type="match status" value="1"/>
</dbReference>
<feature type="transmembrane region" description="Helical" evidence="6">
    <location>
        <begin position="20"/>
        <end position="40"/>
    </location>
</feature>
<dbReference type="GO" id="GO:0015108">
    <property type="term" value="F:chloride transmembrane transporter activity"/>
    <property type="evidence" value="ECO:0007669"/>
    <property type="project" value="InterPro"/>
</dbReference>
<dbReference type="Proteomes" id="UP001163152">
    <property type="component" value="Chromosome"/>
</dbReference>
<evidence type="ECO:0000313" key="7">
    <source>
        <dbReference type="EMBL" id="WAL59935.1"/>
    </source>
</evidence>
<sequence length="601" mass="65504">MKGLQDIEQFFALPQIAKWLAIATIAGVLSGTASAILLASLEWATDWREAHWWIIALLPLGGLLSGLIYHHFGQSVEAGNNLLLEEIHNPKQTIPLRMAPLVLLGTVMTHLFGGSAGREGTALQMGASLADQLTEVLHLKGSDRRILLMTGISGGFASVFGTPLAGAVFGLEVLAIGKIRYDGLFPCIVAAIVGDYVTLKWGIHHTNYRLANVPVLSLENFSAGSADLLSAVFAGAVFGLVALLFAEVTHKIGHVFKSKIAYPPLRPMVGGAMVAIAVWAVGTTKYIGLGIPTIVEAFQTQLPPWDFAAKLAFTALTLGAGFKGGEVTPLFYIGATLGNALSLILPLSSDLLAGMGFVAVFGAAANTPLASTIMAIELFGLPAGAFAGIACVVSYLFSGHAGIYRAQRIGLSKYPKVFVEEGVSLATFPSLKQPLEFDLFSDINPLGFLEMENGKPMRHLTALRLYFHHGARLYGKTRWRRLTSPHLHWHLPRLAKEFGIQQVVLHRVHMGYLKGDELHHNHHEVTPHRLPQCLELIDQEAKLREFVEVHHADLKHVRIVLIRGEDLRSHEDLHLQEDLHSSDYRNTSMNYPSPMTDQLAE</sequence>
<dbReference type="EMBL" id="CP113797">
    <property type="protein sequence ID" value="WAL59935.1"/>
    <property type="molecule type" value="Genomic_DNA"/>
</dbReference>
<feature type="transmembrane region" description="Helical" evidence="6">
    <location>
        <begin position="307"/>
        <end position="325"/>
    </location>
</feature>
<dbReference type="InterPro" id="IPR015867">
    <property type="entry name" value="N-reg_PII/ATP_PRibTrfase_C"/>
</dbReference>
<dbReference type="InterPro" id="IPR014743">
    <property type="entry name" value="Cl-channel_core"/>
</dbReference>
<keyword evidence="8" id="KW-1185">Reference proteome</keyword>
<evidence type="ECO:0000256" key="1">
    <source>
        <dbReference type="ARBA" id="ARBA00004141"/>
    </source>
</evidence>
<protein>
    <submittedName>
        <fullName evidence="7">DUF190 domain-containing protein</fullName>
    </submittedName>
</protein>
<dbReference type="KEGG" id="tsin:OXH18_22635"/>
<dbReference type="CDD" id="cd03682">
    <property type="entry name" value="ClC_sycA_like"/>
    <property type="match status" value="1"/>
</dbReference>
<dbReference type="Pfam" id="PF00654">
    <property type="entry name" value="Voltage_CLC"/>
    <property type="match status" value="1"/>
</dbReference>
<feature type="transmembrane region" description="Helical" evidence="6">
    <location>
        <begin position="223"/>
        <end position="246"/>
    </location>
</feature>
<feature type="transmembrane region" description="Helical" evidence="6">
    <location>
        <begin position="94"/>
        <end position="113"/>
    </location>
</feature>
<comment type="subcellular location">
    <subcellularLocation>
        <location evidence="1">Membrane</location>
        <topology evidence="1">Multi-pass membrane protein</topology>
    </subcellularLocation>
</comment>
<feature type="transmembrane region" description="Helical" evidence="6">
    <location>
        <begin position="373"/>
        <end position="398"/>
    </location>
</feature>
<evidence type="ECO:0000313" key="8">
    <source>
        <dbReference type="Proteomes" id="UP001163152"/>
    </source>
</evidence>
<feature type="transmembrane region" description="Helical" evidence="6">
    <location>
        <begin position="267"/>
        <end position="287"/>
    </location>
</feature>
<reference evidence="7" key="1">
    <citation type="submission" date="2022-12" db="EMBL/GenBank/DDBJ databases">
        <title>Polyphasic identification of a Novel Hot-Spring Cyanobacterium Ocullathermofonsia sinensis gen nov. sp. nov. and Genomic Insights on its Adaptations to the Thermal Habitat.</title>
        <authorList>
            <person name="Daroch M."/>
            <person name="Tang J."/>
            <person name="Jiang Y."/>
        </authorList>
    </citation>
    <scope>NUCLEOTIDE SEQUENCE</scope>
    <source>
        <strain evidence="7">PKUAC-SCTA174</strain>
    </source>
</reference>
<evidence type="ECO:0000256" key="5">
    <source>
        <dbReference type="ARBA" id="ARBA00023136"/>
    </source>
</evidence>
<evidence type="ECO:0000256" key="3">
    <source>
        <dbReference type="ARBA" id="ARBA00022692"/>
    </source>
</evidence>
<dbReference type="InterPro" id="IPR050368">
    <property type="entry name" value="ClC-type_chloride_channel"/>
</dbReference>
<dbReference type="InterPro" id="IPR011322">
    <property type="entry name" value="N-reg_PII-like_a/b"/>
</dbReference>
<proteinExistence type="inferred from homology"/>
<evidence type="ECO:0000256" key="6">
    <source>
        <dbReference type="SAM" id="Phobius"/>
    </source>
</evidence>
<dbReference type="InterPro" id="IPR001807">
    <property type="entry name" value="ClC"/>
</dbReference>
<dbReference type="Gene3D" id="1.10.3080.10">
    <property type="entry name" value="Clc chloride channel"/>
    <property type="match status" value="1"/>
</dbReference>
<dbReference type="PRINTS" id="PR00762">
    <property type="entry name" value="CLCHANNEL"/>
</dbReference>
<keyword evidence="5 6" id="KW-0472">Membrane</keyword>
<feature type="transmembrane region" description="Helical" evidence="6">
    <location>
        <begin position="52"/>
        <end position="73"/>
    </location>
</feature>
<evidence type="ECO:0000256" key="2">
    <source>
        <dbReference type="ARBA" id="ARBA00010554"/>
    </source>
</evidence>
<keyword evidence="3 6" id="KW-0812">Transmembrane</keyword>
<evidence type="ECO:0000256" key="4">
    <source>
        <dbReference type="ARBA" id="ARBA00022989"/>
    </source>
</evidence>
<dbReference type="InterPro" id="IPR003793">
    <property type="entry name" value="UPF0166"/>
</dbReference>
<accession>A0A9E8ZB26</accession>
<organism evidence="7 8">
    <name type="scientific">Thermocoleostomius sinensis A174</name>
    <dbReference type="NCBI Taxonomy" id="2016057"/>
    <lineage>
        <taxon>Bacteria</taxon>
        <taxon>Bacillati</taxon>
        <taxon>Cyanobacteriota</taxon>
        <taxon>Cyanophyceae</taxon>
        <taxon>Oculatellales</taxon>
        <taxon>Oculatellaceae</taxon>
        <taxon>Thermocoleostomius</taxon>
    </lineage>
</organism>
<dbReference type="Gene3D" id="3.30.70.120">
    <property type="match status" value="1"/>
</dbReference>
<name>A0A9E8ZB26_9CYAN</name>
<dbReference type="GO" id="GO:0016020">
    <property type="term" value="C:membrane"/>
    <property type="evidence" value="ECO:0007669"/>
    <property type="project" value="UniProtKB-SubCell"/>
</dbReference>
<dbReference type="AlphaFoldDB" id="A0A9E8ZB26"/>
<feature type="transmembrane region" description="Helical" evidence="6">
    <location>
        <begin position="337"/>
        <end position="361"/>
    </location>
</feature>
<dbReference type="Pfam" id="PF02641">
    <property type="entry name" value="DUF190"/>
    <property type="match status" value="1"/>
</dbReference>
<dbReference type="SUPFAM" id="SSF81340">
    <property type="entry name" value="Clc chloride channel"/>
    <property type="match status" value="1"/>
</dbReference>
<comment type="similarity">
    <text evidence="2">Belongs to the UPF0166 family.</text>
</comment>
<keyword evidence="4 6" id="KW-1133">Transmembrane helix</keyword>